<name>A0AAV6GYC4_9TELE</name>
<dbReference type="PANTHER" id="PTHR23037">
    <property type="entry name" value="CYTOKINE RECEPTOR"/>
    <property type="match status" value="1"/>
</dbReference>
<feature type="signal peptide" evidence="11">
    <location>
        <begin position="1"/>
        <end position="19"/>
    </location>
</feature>
<dbReference type="EMBL" id="JADWDJ010000007">
    <property type="protein sequence ID" value="KAG5278806.1"/>
    <property type="molecule type" value="Genomic_DNA"/>
</dbReference>
<dbReference type="AlphaFoldDB" id="A0AAV6GYC4"/>
<evidence type="ECO:0000256" key="4">
    <source>
        <dbReference type="ARBA" id="ARBA00022989"/>
    </source>
</evidence>
<evidence type="ECO:0000256" key="8">
    <source>
        <dbReference type="ARBA" id="ARBA00023180"/>
    </source>
</evidence>
<dbReference type="SUPFAM" id="SSF49265">
    <property type="entry name" value="Fibronectin type III"/>
    <property type="match status" value="1"/>
</dbReference>
<dbReference type="InterPro" id="IPR003961">
    <property type="entry name" value="FN3_dom"/>
</dbReference>
<keyword evidence="14" id="KW-1185">Reference proteome</keyword>
<evidence type="ECO:0000256" key="10">
    <source>
        <dbReference type="SAM" id="Phobius"/>
    </source>
</evidence>
<dbReference type="InterPro" id="IPR003531">
    <property type="entry name" value="Hempt_rcpt_S_F1_CS"/>
</dbReference>
<evidence type="ECO:0000256" key="11">
    <source>
        <dbReference type="SAM" id="SignalP"/>
    </source>
</evidence>
<gene>
    <name evidence="13" type="ORF">AALO_G00102960</name>
</gene>
<organism evidence="13 14">
    <name type="scientific">Alosa alosa</name>
    <name type="common">allis shad</name>
    <dbReference type="NCBI Taxonomy" id="278164"/>
    <lineage>
        <taxon>Eukaryota</taxon>
        <taxon>Metazoa</taxon>
        <taxon>Chordata</taxon>
        <taxon>Craniata</taxon>
        <taxon>Vertebrata</taxon>
        <taxon>Euteleostomi</taxon>
        <taxon>Actinopterygii</taxon>
        <taxon>Neopterygii</taxon>
        <taxon>Teleostei</taxon>
        <taxon>Clupei</taxon>
        <taxon>Clupeiformes</taxon>
        <taxon>Clupeoidei</taxon>
        <taxon>Clupeidae</taxon>
        <taxon>Alosa</taxon>
    </lineage>
</organism>
<protein>
    <recommendedName>
        <fullName evidence="12">Fibronectin type-III domain-containing protein</fullName>
    </recommendedName>
</protein>
<keyword evidence="8" id="KW-0325">Glycoprotein</keyword>
<evidence type="ECO:0000256" key="6">
    <source>
        <dbReference type="ARBA" id="ARBA00023157"/>
    </source>
</evidence>
<feature type="domain" description="Fibronectin type-III" evidence="12">
    <location>
        <begin position="124"/>
        <end position="216"/>
    </location>
</feature>
<keyword evidence="2 10" id="KW-0812">Transmembrane</keyword>
<keyword evidence="7" id="KW-0675">Receptor</keyword>
<comment type="caution">
    <text evidence="13">The sequence shown here is derived from an EMBL/GenBank/DDBJ whole genome shotgun (WGS) entry which is preliminary data.</text>
</comment>
<keyword evidence="4 10" id="KW-1133">Transmembrane helix</keyword>
<feature type="region of interest" description="Disordered" evidence="9">
    <location>
        <begin position="330"/>
        <end position="435"/>
    </location>
</feature>
<evidence type="ECO:0000313" key="14">
    <source>
        <dbReference type="Proteomes" id="UP000823561"/>
    </source>
</evidence>
<proteinExistence type="predicted"/>
<evidence type="ECO:0000259" key="12">
    <source>
        <dbReference type="PROSITE" id="PS50853"/>
    </source>
</evidence>
<dbReference type="InterPro" id="IPR013783">
    <property type="entry name" value="Ig-like_fold"/>
</dbReference>
<evidence type="ECO:0000313" key="13">
    <source>
        <dbReference type="EMBL" id="KAG5278806.1"/>
    </source>
</evidence>
<reference evidence="13" key="1">
    <citation type="submission" date="2020-10" db="EMBL/GenBank/DDBJ databases">
        <title>Chromosome-scale genome assembly of the Allis shad, Alosa alosa.</title>
        <authorList>
            <person name="Margot Z."/>
            <person name="Christophe K."/>
            <person name="Cabau C."/>
            <person name="Louis A."/>
            <person name="Berthelot C."/>
            <person name="Parey E."/>
            <person name="Roest Crollius H."/>
            <person name="Montfort J."/>
            <person name="Robinson-Rechavi M."/>
            <person name="Bucao C."/>
            <person name="Bouchez O."/>
            <person name="Gislard M."/>
            <person name="Lluch J."/>
            <person name="Milhes M."/>
            <person name="Lampietro C."/>
            <person name="Lopez Roques C."/>
            <person name="Donnadieu C."/>
            <person name="Braasch I."/>
            <person name="Desvignes T."/>
            <person name="Postlethwait J."/>
            <person name="Bobe J."/>
            <person name="Guiguen Y."/>
        </authorList>
    </citation>
    <scope>NUCLEOTIDE SEQUENCE</scope>
    <source>
        <strain evidence="13">M-15738</strain>
        <tissue evidence="13">Blood</tissue>
    </source>
</reference>
<dbReference type="GO" id="GO:0009897">
    <property type="term" value="C:external side of plasma membrane"/>
    <property type="evidence" value="ECO:0007669"/>
    <property type="project" value="TreeGrafter"/>
</dbReference>
<dbReference type="Gene3D" id="2.60.40.10">
    <property type="entry name" value="Immunoglobulins"/>
    <property type="match status" value="2"/>
</dbReference>
<feature type="compositionally biased region" description="Polar residues" evidence="9">
    <location>
        <begin position="354"/>
        <end position="382"/>
    </location>
</feature>
<evidence type="ECO:0000256" key="9">
    <source>
        <dbReference type="SAM" id="MobiDB-lite"/>
    </source>
</evidence>
<dbReference type="PROSITE" id="PS50853">
    <property type="entry name" value="FN3"/>
    <property type="match status" value="1"/>
</dbReference>
<keyword evidence="5 10" id="KW-0472">Membrane</keyword>
<evidence type="ECO:0000256" key="2">
    <source>
        <dbReference type="ARBA" id="ARBA00022692"/>
    </source>
</evidence>
<dbReference type="PROSITE" id="PS01355">
    <property type="entry name" value="HEMATOPO_REC_S_F1"/>
    <property type="match status" value="1"/>
</dbReference>
<accession>A0AAV6GYC4</accession>
<dbReference type="InterPro" id="IPR036116">
    <property type="entry name" value="FN3_sf"/>
</dbReference>
<evidence type="ECO:0000256" key="1">
    <source>
        <dbReference type="ARBA" id="ARBA00004479"/>
    </source>
</evidence>
<keyword evidence="6" id="KW-1015">Disulfide bond</keyword>
<dbReference type="GO" id="GO:0016064">
    <property type="term" value="P:immunoglobulin mediated immune response"/>
    <property type="evidence" value="ECO:0007669"/>
    <property type="project" value="TreeGrafter"/>
</dbReference>
<feature type="transmembrane region" description="Helical" evidence="10">
    <location>
        <begin position="227"/>
        <end position="249"/>
    </location>
</feature>
<sequence>MGTLLCFLLLMTWLDSGLGQPGLECYNDLINKITCKLKGTDQLMEPQSICILTAVESDSSDHAIEAKCVLEKPGGNFTECVLHFPNLSYFDLVTTYDLKASCKNKAVASLESYNPYKRTVKMPPPRMPTIENTTISWTLFRTSLFETEFVKYTFELQYKTDRQRWKECKSITVEQTSRHLQEELEKGQRYQARVRIRPEFDAWMWSDWSPVASWDTSADLTEDLETWLIWWATIGALAVIVFLVVIMFMGARKIKPSFIPDPAKYFDGLHSVHKGNFKTWLGSFQAVDILSIEQQHEYTSPVEVLKGQTSSSFSNNQYFYGSQEIIKIPPHPYPENLEPCPEFSPYDDMKADRGSSTVDNTDMSNKRNNSAGLTGSSSSGRTNVDLGPLQMSSSYKDLSRLREEAQSPDSGVSVGSIEEESHEESLESSYEQDEKVPLAHRGGTFSLQKAPSSLHMPLKTDWSLPRTPLPPFPPLHCTVPFIGPDQCSTPTGQIHPLGGLYGELEPSSDDYMPLKT</sequence>
<keyword evidence="3 11" id="KW-0732">Signal</keyword>
<evidence type="ECO:0000256" key="7">
    <source>
        <dbReference type="ARBA" id="ARBA00023170"/>
    </source>
</evidence>
<dbReference type="Proteomes" id="UP000823561">
    <property type="component" value="Chromosome 7"/>
</dbReference>
<comment type="subcellular location">
    <subcellularLocation>
        <location evidence="1">Membrane</location>
        <topology evidence="1">Single-pass type I membrane protein</topology>
    </subcellularLocation>
</comment>
<dbReference type="CDD" id="cd00063">
    <property type="entry name" value="FN3"/>
    <property type="match status" value="1"/>
</dbReference>
<evidence type="ECO:0000256" key="3">
    <source>
        <dbReference type="ARBA" id="ARBA00022729"/>
    </source>
</evidence>
<dbReference type="GO" id="GO:0004896">
    <property type="term" value="F:cytokine receptor activity"/>
    <property type="evidence" value="ECO:0007669"/>
    <property type="project" value="InterPro"/>
</dbReference>
<feature type="chain" id="PRO_5043507186" description="Fibronectin type-III domain-containing protein" evidence="11">
    <location>
        <begin position="20"/>
        <end position="516"/>
    </location>
</feature>
<evidence type="ECO:0000256" key="5">
    <source>
        <dbReference type="ARBA" id="ARBA00023136"/>
    </source>
</evidence>
<dbReference type="PANTHER" id="PTHR23037:SF22">
    <property type="entry name" value="CYTOKINE RECEPTOR COMMON SUBUNIT BETA"/>
    <property type="match status" value="1"/>
</dbReference>